<keyword evidence="1" id="KW-0472">Membrane</keyword>
<sequence length="96" mass="11482">MRSACQKLQERLDLVSTHNGYCEQDDIETLRDRYWLKQFQEIKDCEMIWRCENDDAPHMSHPYSLLEPTPFAATHQTFLLAFLFFLTFFILYQSGP</sequence>
<gene>
    <name evidence="2" type="ORF">OKIOD_LOCUS16377</name>
</gene>
<feature type="transmembrane region" description="Helical" evidence="1">
    <location>
        <begin position="73"/>
        <end position="92"/>
    </location>
</feature>
<dbReference type="Proteomes" id="UP001158576">
    <property type="component" value="Chromosome 2"/>
</dbReference>
<evidence type="ECO:0000313" key="2">
    <source>
        <dbReference type="EMBL" id="CAG5113508.1"/>
    </source>
</evidence>
<accession>A0ABN7T772</accession>
<organism evidence="2 3">
    <name type="scientific">Oikopleura dioica</name>
    <name type="common">Tunicate</name>
    <dbReference type="NCBI Taxonomy" id="34765"/>
    <lineage>
        <taxon>Eukaryota</taxon>
        <taxon>Metazoa</taxon>
        <taxon>Chordata</taxon>
        <taxon>Tunicata</taxon>
        <taxon>Appendicularia</taxon>
        <taxon>Copelata</taxon>
        <taxon>Oikopleuridae</taxon>
        <taxon>Oikopleura</taxon>
    </lineage>
</organism>
<evidence type="ECO:0000313" key="3">
    <source>
        <dbReference type="Proteomes" id="UP001158576"/>
    </source>
</evidence>
<keyword evidence="3" id="KW-1185">Reference proteome</keyword>
<protein>
    <submittedName>
        <fullName evidence="2">Oidioi.mRNA.OKI2018_I69.chr2.g7612.t1.cds</fullName>
    </submittedName>
</protein>
<keyword evidence="1" id="KW-1133">Transmembrane helix</keyword>
<keyword evidence="1" id="KW-0812">Transmembrane</keyword>
<dbReference type="EMBL" id="OU015567">
    <property type="protein sequence ID" value="CAG5113508.1"/>
    <property type="molecule type" value="Genomic_DNA"/>
</dbReference>
<reference evidence="2 3" key="1">
    <citation type="submission" date="2021-04" db="EMBL/GenBank/DDBJ databases">
        <authorList>
            <person name="Bliznina A."/>
        </authorList>
    </citation>
    <scope>NUCLEOTIDE SEQUENCE [LARGE SCALE GENOMIC DNA]</scope>
</reference>
<name>A0ABN7T772_OIKDI</name>
<proteinExistence type="predicted"/>
<evidence type="ECO:0000256" key="1">
    <source>
        <dbReference type="SAM" id="Phobius"/>
    </source>
</evidence>